<name>A0A8J3RBD4_9ACTN</name>
<dbReference type="AlphaFoldDB" id="A0A8J3RBD4"/>
<reference evidence="1" key="1">
    <citation type="submission" date="2021-01" db="EMBL/GenBank/DDBJ databases">
        <title>Whole genome shotgun sequence of Sphaerimonospora thailandensis NBRC 107569.</title>
        <authorList>
            <person name="Komaki H."/>
            <person name="Tamura T."/>
        </authorList>
    </citation>
    <scope>NUCLEOTIDE SEQUENCE</scope>
    <source>
        <strain evidence="1">NBRC 107569</strain>
    </source>
</reference>
<protein>
    <submittedName>
        <fullName evidence="1">Uncharacterized protein</fullName>
    </submittedName>
</protein>
<gene>
    <name evidence="1" type="ORF">Mth01_16710</name>
</gene>
<keyword evidence="2" id="KW-1185">Reference proteome</keyword>
<accession>A0A8J3RBD4</accession>
<dbReference type="RefSeq" id="WP_204013930.1">
    <property type="nucleotide sequence ID" value="NZ_BOOG01000014.1"/>
</dbReference>
<organism evidence="1 2">
    <name type="scientific">Sphaerimonospora thailandensis</name>
    <dbReference type="NCBI Taxonomy" id="795644"/>
    <lineage>
        <taxon>Bacteria</taxon>
        <taxon>Bacillati</taxon>
        <taxon>Actinomycetota</taxon>
        <taxon>Actinomycetes</taxon>
        <taxon>Streptosporangiales</taxon>
        <taxon>Streptosporangiaceae</taxon>
        <taxon>Sphaerimonospora</taxon>
    </lineage>
</organism>
<comment type="caution">
    <text evidence="1">The sequence shown here is derived from an EMBL/GenBank/DDBJ whole genome shotgun (WGS) entry which is preliminary data.</text>
</comment>
<dbReference type="Proteomes" id="UP000610966">
    <property type="component" value="Unassembled WGS sequence"/>
</dbReference>
<proteinExistence type="predicted"/>
<sequence>MNLQDLIQQYGSDWVIRPGRAGGDPSATRRKQLPASALRGTALSMTVFASDLTELARKLADQTAEAERTAGRGA</sequence>
<evidence type="ECO:0000313" key="2">
    <source>
        <dbReference type="Proteomes" id="UP000610966"/>
    </source>
</evidence>
<evidence type="ECO:0000313" key="1">
    <source>
        <dbReference type="EMBL" id="GIH69418.1"/>
    </source>
</evidence>
<dbReference type="EMBL" id="BOOG01000014">
    <property type="protein sequence ID" value="GIH69418.1"/>
    <property type="molecule type" value="Genomic_DNA"/>
</dbReference>